<dbReference type="NCBIfam" id="TIGR01488">
    <property type="entry name" value="HAD-SF-IB"/>
    <property type="match status" value="1"/>
</dbReference>
<dbReference type="GO" id="GO:0005737">
    <property type="term" value="C:cytoplasm"/>
    <property type="evidence" value="ECO:0007669"/>
    <property type="project" value="TreeGrafter"/>
</dbReference>
<dbReference type="InterPro" id="IPR023214">
    <property type="entry name" value="HAD_sf"/>
</dbReference>
<comment type="cofactor">
    <cofactor evidence="1">
        <name>Mg(2+)</name>
        <dbReference type="ChEBI" id="CHEBI:18420"/>
    </cofactor>
</comment>
<dbReference type="GeneID" id="54362370"/>
<dbReference type="OrthoDB" id="27226at2759"/>
<reference evidence="13" key="1">
    <citation type="submission" date="2020-01" db="EMBL/GenBank/DDBJ databases">
        <authorList>
            <consortium name="DOE Joint Genome Institute"/>
            <person name="Haridas S."/>
            <person name="Albert R."/>
            <person name="Binder M."/>
            <person name="Bloem J."/>
            <person name="Labutti K."/>
            <person name="Salamov A."/>
            <person name="Andreopoulos B."/>
            <person name="Baker S.E."/>
            <person name="Barry K."/>
            <person name="Bills G."/>
            <person name="Bluhm B.H."/>
            <person name="Cannon C."/>
            <person name="Castanera R."/>
            <person name="Culley D.E."/>
            <person name="Daum C."/>
            <person name="Ezra D."/>
            <person name="Gonzalez J.B."/>
            <person name="Henrissat B."/>
            <person name="Kuo A."/>
            <person name="Liang C."/>
            <person name="Lipzen A."/>
            <person name="Lutzoni F."/>
            <person name="Magnuson J."/>
            <person name="Mondo S."/>
            <person name="Nolan M."/>
            <person name="Ohm R."/>
            <person name="Pangilinan J."/>
            <person name="Park H.-J."/>
            <person name="Ramirez L."/>
            <person name="Alfaro M."/>
            <person name="Sun H."/>
            <person name="Tritt A."/>
            <person name="Yoshinaga Y."/>
            <person name="Zwiers L.-H."/>
            <person name="Turgeon B.G."/>
            <person name="Goodwin S.B."/>
            <person name="Spatafora J.W."/>
            <person name="Crous P.W."/>
            <person name="Grigoriev I.V."/>
        </authorList>
    </citation>
    <scope>NUCLEOTIDE SEQUENCE</scope>
    <source>
        <strain evidence="13">CBS 342.82</strain>
    </source>
</reference>
<dbReference type="Proteomes" id="UP000504637">
    <property type="component" value="Unplaced"/>
</dbReference>
<dbReference type="InterPro" id="IPR004469">
    <property type="entry name" value="PSP"/>
</dbReference>
<dbReference type="Gene3D" id="3.40.50.1000">
    <property type="entry name" value="HAD superfamily/HAD-like"/>
    <property type="match status" value="1"/>
</dbReference>
<evidence type="ECO:0000313" key="13">
    <source>
        <dbReference type="RefSeq" id="XP_033461711.1"/>
    </source>
</evidence>
<protein>
    <recommendedName>
        <fullName evidence="4">phosphoserine phosphatase</fullName>
        <ecNumber evidence="4">3.1.3.3</ecNumber>
    </recommendedName>
    <alternativeName>
        <fullName evidence="10">O-phosphoserine phosphohydrolase</fullName>
    </alternativeName>
</protein>
<dbReference type="GO" id="GO:0036424">
    <property type="term" value="F:L-phosphoserine phosphatase activity"/>
    <property type="evidence" value="ECO:0007669"/>
    <property type="project" value="InterPro"/>
</dbReference>
<feature type="active site" description="Proton donor" evidence="11">
    <location>
        <position position="123"/>
    </location>
</feature>
<evidence type="ECO:0000256" key="9">
    <source>
        <dbReference type="ARBA" id="ARBA00023299"/>
    </source>
</evidence>
<dbReference type="SFLD" id="SFLDS00003">
    <property type="entry name" value="Haloacid_Dehalogenase"/>
    <property type="match status" value="1"/>
</dbReference>
<dbReference type="InterPro" id="IPR050582">
    <property type="entry name" value="HAD-like_SerB"/>
</dbReference>
<feature type="active site" description="Nucleophile" evidence="11">
    <location>
        <position position="121"/>
    </location>
</feature>
<evidence type="ECO:0000256" key="3">
    <source>
        <dbReference type="ARBA" id="ARBA00009184"/>
    </source>
</evidence>
<dbReference type="CDD" id="cd07500">
    <property type="entry name" value="HAD_PSP"/>
    <property type="match status" value="1"/>
</dbReference>
<dbReference type="UniPathway" id="UPA00135">
    <property type="reaction ID" value="UER00198"/>
</dbReference>
<evidence type="ECO:0000313" key="12">
    <source>
        <dbReference type="Proteomes" id="UP000504637"/>
    </source>
</evidence>
<keyword evidence="9" id="KW-0718">Serine biosynthesis</keyword>
<dbReference type="NCBIfam" id="TIGR00338">
    <property type="entry name" value="serB"/>
    <property type="match status" value="1"/>
</dbReference>
<keyword evidence="7" id="KW-0378">Hydrolase</keyword>
<gene>
    <name evidence="13" type="ORF">K489DRAFT_379107</name>
</gene>
<accession>A0A6J3M9H5</accession>
<proteinExistence type="inferred from homology"/>
<dbReference type="Pfam" id="PF12710">
    <property type="entry name" value="HAD"/>
    <property type="match status" value="1"/>
</dbReference>
<dbReference type="PANTHER" id="PTHR43344:SF2">
    <property type="entry name" value="PHOSPHOSERINE PHOSPHATASE"/>
    <property type="match status" value="1"/>
</dbReference>
<dbReference type="SFLD" id="SFLDG01137">
    <property type="entry name" value="C1.6.1:_Phosphoserine_Phosphat"/>
    <property type="match status" value="1"/>
</dbReference>
<evidence type="ECO:0000256" key="7">
    <source>
        <dbReference type="ARBA" id="ARBA00022801"/>
    </source>
</evidence>
<dbReference type="InterPro" id="IPR036412">
    <property type="entry name" value="HAD-like_sf"/>
</dbReference>
<evidence type="ECO:0000256" key="11">
    <source>
        <dbReference type="PIRSR" id="PIRSR604469-1"/>
    </source>
</evidence>
<dbReference type="GO" id="GO:0000287">
    <property type="term" value="F:magnesium ion binding"/>
    <property type="evidence" value="ECO:0007669"/>
    <property type="project" value="TreeGrafter"/>
</dbReference>
<dbReference type="EC" id="3.1.3.3" evidence="4"/>
<evidence type="ECO:0000256" key="2">
    <source>
        <dbReference type="ARBA" id="ARBA00005135"/>
    </source>
</evidence>
<dbReference type="GO" id="GO:0006564">
    <property type="term" value="P:L-serine biosynthetic process"/>
    <property type="evidence" value="ECO:0007669"/>
    <property type="project" value="UniProtKB-KW"/>
</dbReference>
<keyword evidence="6" id="KW-0479">Metal-binding</keyword>
<evidence type="ECO:0000256" key="4">
    <source>
        <dbReference type="ARBA" id="ARBA00012640"/>
    </source>
</evidence>
<dbReference type="AlphaFoldDB" id="A0A6J3M9H5"/>
<evidence type="ECO:0000256" key="6">
    <source>
        <dbReference type="ARBA" id="ARBA00022723"/>
    </source>
</evidence>
<keyword evidence="8" id="KW-0460">Magnesium</keyword>
<evidence type="ECO:0000256" key="10">
    <source>
        <dbReference type="ARBA" id="ARBA00031693"/>
    </source>
</evidence>
<evidence type="ECO:0000256" key="8">
    <source>
        <dbReference type="ARBA" id="ARBA00022842"/>
    </source>
</evidence>
<sequence length="345" mass="37194">MGSTPPGPELVALLFSNEPIDTPAWQPLIDEATKQIQKHFQPPLSETAAPKIKFLDSQATTSTARIAELVISVGSTPNLADCKIFVNHAEADFWHAKGVQIVLQPSVLYDVHRIPGLAVFDMDSTLIQQEVIDELARAVGLYEKVAAITEAAMRGEAPYTDFTASLRARVALLDGVPTSIWQQLREGTITFTPGAVELVKSLRQLGWKTAVFSGGFINLASWVKDTLGLDYAHANHLVSDPARNVLTGELVPDAPIIHAEKKRELLKHYASELGIPIERVIAVGDGSNDLLMMGAAGLGIAFNAKPKVQLAAPSKLNTQSLLDVMHILGYTAEEVQALVQKASVA</sequence>
<comment type="similarity">
    <text evidence="3">Belongs to the HAD-like hydrolase superfamily. SerB family.</text>
</comment>
<keyword evidence="12" id="KW-1185">Reference proteome</keyword>
<organism evidence="13">
    <name type="scientific">Dissoconium aciculare CBS 342.82</name>
    <dbReference type="NCBI Taxonomy" id="1314786"/>
    <lineage>
        <taxon>Eukaryota</taxon>
        <taxon>Fungi</taxon>
        <taxon>Dikarya</taxon>
        <taxon>Ascomycota</taxon>
        <taxon>Pezizomycotina</taxon>
        <taxon>Dothideomycetes</taxon>
        <taxon>Dothideomycetidae</taxon>
        <taxon>Mycosphaerellales</taxon>
        <taxon>Dissoconiaceae</taxon>
        <taxon>Dissoconium</taxon>
    </lineage>
</organism>
<keyword evidence="5" id="KW-0028">Amino-acid biosynthesis</keyword>
<dbReference type="RefSeq" id="XP_033461711.1">
    <property type="nucleotide sequence ID" value="XM_033604570.1"/>
</dbReference>
<comment type="pathway">
    <text evidence="2">Amino-acid biosynthesis; L-serine biosynthesis; L-serine from 3-phospho-D-glycerate: step 3/3.</text>
</comment>
<name>A0A6J3M9H5_9PEZI</name>
<evidence type="ECO:0000256" key="1">
    <source>
        <dbReference type="ARBA" id="ARBA00001946"/>
    </source>
</evidence>
<dbReference type="PANTHER" id="PTHR43344">
    <property type="entry name" value="PHOSPHOSERINE PHOSPHATASE"/>
    <property type="match status" value="1"/>
</dbReference>
<reference evidence="13" key="2">
    <citation type="submission" date="2020-04" db="EMBL/GenBank/DDBJ databases">
        <authorList>
            <consortium name="NCBI Genome Project"/>
        </authorList>
    </citation>
    <scope>NUCLEOTIDE SEQUENCE</scope>
    <source>
        <strain evidence="13">CBS 342.82</strain>
    </source>
</reference>
<evidence type="ECO:0000256" key="5">
    <source>
        <dbReference type="ARBA" id="ARBA00022605"/>
    </source>
</evidence>
<dbReference type="SFLD" id="SFLDF00029">
    <property type="entry name" value="phosphoserine_phosphatase"/>
    <property type="match status" value="1"/>
</dbReference>
<dbReference type="SFLD" id="SFLDG01136">
    <property type="entry name" value="C1.6:_Phosphoserine_Phosphatas"/>
    <property type="match status" value="1"/>
</dbReference>
<reference evidence="13" key="3">
    <citation type="submission" date="2025-08" db="UniProtKB">
        <authorList>
            <consortium name="RefSeq"/>
        </authorList>
    </citation>
    <scope>IDENTIFICATION</scope>
    <source>
        <strain evidence="13">CBS 342.82</strain>
    </source>
</reference>
<dbReference type="SUPFAM" id="SSF56784">
    <property type="entry name" value="HAD-like"/>
    <property type="match status" value="1"/>
</dbReference>